<organism evidence="1 2">
    <name type="scientific">Sphaerodactylus townsendi</name>
    <dbReference type="NCBI Taxonomy" id="933632"/>
    <lineage>
        <taxon>Eukaryota</taxon>
        <taxon>Metazoa</taxon>
        <taxon>Chordata</taxon>
        <taxon>Craniata</taxon>
        <taxon>Vertebrata</taxon>
        <taxon>Euteleostomi</taxon>
        <taxon>Lepidosauria</taxon>
        <taxon>Squamata</taxon>
        <taxon>Bifurcata</taxon>
        <taxon>Gekkota</taxon>
        <taxon>Sphaerodactylidae</taxon>
        <taxon>Sphaerodactylus</taxon>
    </lineage>
</organism>
<protein>
    <submittedName>
        <fullName evidence="1">Uncharacterized protein</fullName>
    </submittedName>
</protein>
<evidence type="ECO:0000313" key="1">
    <source>
        <dbReference type="EMBL" id="KAH8007719.1"/>
    </source>
</evidence>
<comment type="caution">
    <text evidence="1">The sequence shown here is derived from an EMBL/GenBank/DDBJ whole genome shotgun (WGS) entry which is preliminary data.</text>
</comment>
<dbReference type="Proteomes" id="UP000827872">
    <property type="component" value="Linkage Group LG06"/>
</dbReference>
<keyword evidence="2" id="KW-1185">Reference proteome</keyword>
<name>A0ACB8FQS5_9SAUR</name>
<proteinExistence type="predicted"/>
<evidence type="ECO:0000313" key="2">
    <source>
        <dbReference type="Proteomes" id="UP000827872"/>
    </source>
</evidence>
<sequence length="163" mass="18286">MPVFHPPAHCHASVPSTSPLSSVSCCLKKEEHSEGRLFLSLACRLLCSHSLPSFQAISGSVEVQRRKDTASQGSSFQWVTSDPIGCLVPISVQVFQNPLDRSLRFISLVGMLEKTNLVQDTFHFSLTSYICQGRVFRNYYSLVVTFGGFKQYFFFSNVYCDKV</sequence>
<gene>
    <name evidence="1" type="ORF">K3G42_025244</name>
</gene>
<dbReference type="EMBL" id="CM037619">
    <property type="protein sequence ID" value="KAH8007719.1"/>
    <property type="molecule type" value="Genomic_DNA"/>
</dbReference>
<reference evidence="1" key="1">
    <citation type="submission" date="2021-08" db="EMBL/GenBank/DDBJ databases">
        <title>The first chromosome-level gecko genome reveals the dynamic sex chromosomes of Neotropical dwarf geckos (Sphaerodactylidae: Sphaerodactylus).</title>
        <authorList>
            <person name="Pinto B.J."/>
            <person name="Keating S.E."/>
            <person name="Gamble T."/>
        </authorList>
    </citation>
    <scope>NUCLEOTIDE SEQUENCE</scope>
    <source>
        <strain evidence="1">TG3544</strain>
    </source>
</reference>
<accession>A0ACB8FQS5</accession>